<evidence type="ECO:0000313" key="3">
    <source>
        <dbReference type="Proteomes" id="UP001174997"/>
    </source>
</evidence>
<keyword evidence="1" id="KW-1133">Transmembrane helix</keyword>
<keyword evidence="1" id="KW-0472">Membrane</keyword>
<keyword evidence="1" id="KW-0812">Transmembrane</keyword>
<feature type="transmembrane region" description="Helical" evidence="1">
    <location>
        <begin position="79"/>
        <end position="97"/>
    </location>
</feature>
<gene>
    <name evidence="2" type="ORF">QBC41DRAFT_315706</name>
</gene>
<name>A0AA39ZI64_9PEZI</name>
<dbReference type="AlphaFoldDB" id="A0AA39ZI64"/>
<dbReference type="Proteomes" id="UP001174997">
    <property type="component" value="Unassembled WGS sequence"/>
</dbReference>
<protein>
    <submittedName>
        <fullName evidence="2">Uncharacterized protein</fullName>
    </submittedName>
</protein>
<dbReference type="Pfam" id="PF12716">
    <property type="entry name" value="Apq12"/>
    <property type="match status" value="1"/>
</dbReference>
<keyword evidence="3" id="KW-1185">Reference proteome</keyword>
<accession>A0AA39ZI64</accession>
<comment type="caution">
    <text evidence="2">The sequence shown here is derived from an EMBL/GenBank/DDBJ whole genome shotgun (WGS) entry which is preliminary data.</text>
</comment>
<dbReference type="EMBL" id="JAULSY010000021">
    <property type="protein sequence ID" value="KAK0671409.1"/>
    <property type="molecule type" value="Genomic_DNA"/>
</dbReference>
<evidence type="ECO:0000256" key="1">
    <source>
        <dbReference type="SAM" id="Phobius"/>
    </source>
</evidence>
<proteinExistence type="predicted"/>
<sequence>MASTAASFSLSYFSNYLMSALPDPVAKELQAVFAPGSQFRRELGSFGDWISDAVNNQFWPSVEPAMNRLAGFFHHSPEMVSALVALATLVAVIQIVRLASRVVRFWTRVAMRLAFWSVVFMLVSIVWNRGLEQTIRDLVLLGTGLYRWGERAGQVFWDEYEKAQLNADRNGW</sequence>
<organism evidence="2 3">
    <name type="scientific">Cercophora samala</name>
    <dbReference type="NCBI Taxonomy" id="330535"/>
    <lineage>
        <taxon>Eukaryota</taxon>
        <taxon>Fungi</taxon>
        <taxon>Dikarya</taxon>
        <taxon>Ascomycota</taxon>
        <taxon>Pezizomycotina</taxon>
        <taxon>Sordariomycetes</taxon>
        <taxon>Sordariomycetidae</taxon>
        <taxon>Sordariales</taxon>
        <taxon>Lasiosphaeriaceae</taxon>
        <taxon>Cercophora</taxon>
    </lineage>
</organism>
<reference evidence="2" key="1">
    <citation type="submission" date="2023-06" db="EMBL/GenBank/DDBJ databases">
        <title>Genome-scale phylogeny and comparative genomics of the fungal order Sordariales.</title>
        <authorList>
            <consortium name="Lawrence Berkeley National Laboratory"/>
            <person name="Hensen N."/>
            <person name="Bonometti L."/>
            <person name="Westerberg I."/>
            <person name="Brannstrom I.O."/>
            <person name="Guillou S."/>
            <person name="Cros-Aarteil S."/>
            <person name="Calhoun S."/>
            <person name="Haridas S."/>
            <person name="Kuo A."/>
            <person name="Mondo S."/>
            <person name="Pangilinan J."/>
            <person name="Riley R."/>
            <person name="Labutti K."/>
            <person name="Andreopoulos B."/>
            <person name="Lipzen A."/>
            <person name="Chen C."/>
            <person name="Yanf M."/>
            <person name="Daum C."/>
            <person name="Ng V."/>
            <person name="Clum A."/>
            <person name="Steindorff A."/>
            <person name="Ohm R."/>
            <person name="Martin F."/>
            <person name="Silar P."/>
            <person name="Natvig D."/>
            <person name="Lalanne C."/>
            <person name="Gautier V."/>
            <person name="Ament-Velasquez S.L."/>
            <person name="Kruys A."/>
            <person name="Hutchinson M.I."/>
            <person name="Powell A.J."/>
            <person name="Barry K."/>
            <person name="Miller A.N."/>
            <person name="Grigoriev I.V."/>
            <person name="Debuchy R."/>
            <person name="Gladieux P."/>
            <person name="Thoren M.H."/>
            <person name="Johannesson H."/>
        </authorList>
    </citation>
    <scope>NUCLEOTIDE SEQUENCE</scope>
    <source>
        <strain evidence="2">CBS 307.81</strain>
    </source>
</reference>
<dbReference type="InterPro" id="IPR024316">
    <property type="entry name" value="APQ12"/>
</dbReference>
<feature type="transmembrane region" description="Helical" evidence="1">
    <location>
        <begin position="109"/>
        <end position="127"/>
    </location>
</feature>
<evidence type="ECO:0000313" key="2">
    <source>
        <dbReference type="EMBL" id="KAK0671409.1"/>
    </source>
</evidence>